<dbReference type="EMBL" id="CP000661">
    <property type="protein sequence ID" value="ABP69652.1"/>
    <property type="molecule type" value="Genomic_DNA"/>
</dbReference>
<feature type="domain" description="VTT" evidence="7">
    <location>
        <begin position="81"/>
        <end position="199"/>
    </location>
</feature>
<dbReference type="AlphaFoldDB" id="A4WQI8"/>
<evidence type="ECO:0000259" key="7">
    <source>
        <dbReference type="Pfam" id="PF09335"/>
    </source>
</evidence>
<dbReference type="eggNOG" id="COG0398">
    <property type="taxonomic scope" value="Bacteria"/>
</dbReference>
<dbReference type="GO" id="GO:0005886">
    <property type="term" value="C:plasma membrane"/>
    <property type="evidence" value="ECO:0007669"/>
    <property type="project" value="UniProtKB-SubCell"/>
</dbReference>
<keyword evidence="3" id="KW-0812">Transmembrane</keyword>
<dbReference type="HOGENOM" id="CLU_038944_8_0_5"/>
<evidence type="ECO:0000313" key="8">
    <source>
        <dbReference type="EMBL" id="ABP69652.1"/>
    </source>
</evidence>
<keyword evidence="2 6" id="KW-1003">Cell membrane</keyword>
<keyword evidence="4" id="KW-1133">Transmembrane helix</keyword>
<evidence type="ECO:0000256" key="4">
    <source>
        <dbReference type="ARBA" id="ARBA00022989"/>
    </source>
</evidence>
<keyword evidence="5" id="KW-0472">Membrane</keyword>
<evidence type="ECO:0000256" key="2">
    <source>
        <dbReference type="ARBA" id="ARBA00022475"/>
    </source>
</evidence>
<name>A4WQI8_CERS5</name>
<dbReference type="InterPro" id="IPR032816">
    <property type="entry name" value="VTT_dom"/>
</dbReference>
<evidence type="ECO:0000256" key="3">
    <source>
        <dbReference type="ARBA" id="ARBA00022692"/>
    </source>
</evidence>
<proteinExistence type="inferred from homology"/>
<comment type="similarity">
    <text evidence="6">Belongs to the TVP38/TMEM64 family.</text>
</comment>
<dbReference type="PANTHER" id="PTHR12677">
    <property type="entry name" value="GOLGI APPARATUS MEMBRANE PROTEIN TVP38-RELATED"/>
    <property type="match status" value="1"/>
</dbReference>
<protein>
    <recommendedName>
        <fullName evidence="6">TVP38/TMEM64 family membrane protein</fullName>
    </recommendedName>
</protein>
<sequence length="239" mass="25461" precursor="true">MHVKVGWRAAALAVLPLAAGGIVYVAIPGLSEALHRAIAILTTSDVTEAVAALRTYLVEFGIWAPVVSAVLMVFQSIAAPIPAFLLTFTNGLLFGWAWGAALSWSSAMLGAALCFWLSRAFGRPAVEKLAGGSRALDTADLFFERYGSASILIARLLPFVSFDIISYAAGLTPVSFRRFLLATGIGQLPATLLYSYLGQSVTGSIRALFWLFSITVVIAIVGWLVGPKLFRRPANGGIR</sequence>
<dbReference type="InterPro" id="IPR015414">
    <property type="entry name" value="TMEM64"/>
</dbReference>
<evidence type="ECO:0000256" key="1">
    <source>
        <dbReference type="ARBA" id="ARBA00004651"/>
    </source>
</evidence>
<evidence type="ECO:0000256" key="6">
    <source>
        <dbReference type="RuleBase" id="RU366058"/>
    </source>
</evidence>
<dbReference type="PANTHER" id="PTHR12677:SF59">
    <property type="entry name" value="GOLGI APPARATUS MEMBRANE PROTEIN TVP38-RELATED"/>
    <property type="match status" value="1"/>
</dbReference>
<dbReference type="STRING" id="349102.Rsph17025_0746"/>
<reference evidence="8" key="1">
    <citation type="submission" date="2007-04" db="EMBL/GenBank/DDBJ databases">
        <title>Complete sequence of chromosome of Rhodobacter sphaeroides ATCC 17025.</title>
        <authorList>
            <consortium name="US DOE Joint Genome Institute"/>
            <person name="Copeland A."/>
            <person name="Lucas S."/>
            <person name="Lapidus A."/>
            <person name="Barry K."/>
            <person name="Detter J.C."/>
            <person name="Glavina del Rio T."/>
            <person name="Hammon N."/>
            <person name="Israni S."/>
            <person name="Dalin E."/>
            <person name="Tice H."/>
            <person name="Pitluck S."/>
            <person name="Chertkov O."/>
            <person name="Brettin T."/>
            <person name="Bruce D."/>
            <person name="Han C."/>
            <person name="Schmutz J."/>
            <person name="Larimer F."/>
            <person name="Land M."/>
            <person name="Hauser L."/>
            <person name="Kyrpides N."/>
            <person name="Kim E."/>
            <person name="Richardson P."/>
            <person name="Mackenzie C."/>
            <person name="Choudhary M."/>
            <person name="Donohue T.J."/>
            <person name="Kaplan S."/>
        </authorList>
    </citation>
    <scope>NUCLEOTIDE SEQUENCE [LARGE SCALE GENOMIC DNA]</scope>
    <source>
        <strain evidence="8">ATCC 17025</strain>
    </source>
</reference>
<organism evidence="8">
    <name type="scientific">Cereibacter sphaeroides (strain ATCC 17025 / ATH 2.4.3)</name>
    <name type="common">Rhodobacter sphaeroides</name>
    <dbReference type="NCBI Taxonomy" id="349102"/>
    <lineage>
        <taxon>Bacteria</taxon>
        <taxon>Pseudomonadati</taxon>
        <taxon>Pseudomonadota</taxon>
        <taxon>Alphaproteobacteria</taxon>
        <taxon>Rhodobacterales</taxon>
        <taxon>Paracoccaceae</taxon>
        <taxon>Cereibacter</taxon>
    </lineage>
</organism>
<evidence type="ECO:0000256" key="5">
    <source>
        <dbReference type="ARBA" id="ARBA00023136"/>
    </source>
</evidence>
<gene>
    <name evidence="8" type="ordered locus">Rsph17025_0746</name>
</gene>
<dbReference type="KEGG" id="rsq:Rsph17025_0746"/>
<accession>A4WQI8</accession>
<dbReference type="BioCyc" id="RSPH349102:G1G8M-768-MONOMER"/>
<comment type="subcellular location">
    <subcellularLocation>
        <location evidence="1 6">Cell membrane</location>
        <topology evidence="1 6">Multi-pass membrane protein</topology>
    </subcellularLocation>
</comment>
<dbReference type="Pfam" id="PF09335">
    <property type="entry name" value="VTT_dom"/>
    <property type="match status" value="1"/>
</dbReference>